<dbReference type="GO" id="GO:0050532">
    <property type="term" value="F:2-phosphosulfolactate phosphatase activity"/>
    <property type="evidence" value="ECO:0007669"/>
    <property type="project" value="UniProtKB-EC"/>
</dbReference>
<dbReference type="Gene3D" id="3.90.1560.10">
    <property type="entry name" value="ComB-like"/>
    <property type="match status" value="1"/>
</dbReference>
<reference evidence="7" key="1">
    <citation type="submission" date="2020-05" db="EMBL/GenBank/DDBJ databases">
        <authorList>
            <person name="Chiriac C."/>
            <person name="Salcher M."/>
            <person name="Ghai R."/>
            <person name="Kavagutti S V."/>
        </authorList>
    </citation>
    <scope>NUCLEOTIDE SEQUENCE</scope>
</reference>
<protein>
    <recommendedName>
        <fullName evidence="3">2-phosphosulfolactate phosphatase</fullName>
        <ecNumber evidence="3">3.1.3.71</ecNumber>
    </recommendedName>
</protein>
<dbReference type="PANTHER" id="PTHR37311">
    <property type="entry name" value="2-PHOSPHOSULFOLACTATE PHOSPHATASE-RELATED"/>
    <property type="match status" value="1"/>
</dbReference>
<dbReference type="InterPro" id="IPR005238">
    <property type="entry name" value="ComB-like"/>
</dbReference>
<evidence type="ECO:0000256" key="3">
    <source>
        <dbReference type="ARBA" id="ARBA00012953"/>
    </source>
</evidence>
<evidence type="ECO:0000256" key="6">
    <source>
        <dbReference type="ARBA" id="ARBA00033711"/>
    </source>
</evidence>
<dbReference type="Pfam" id="PF04029">
    <property type="entry name" value="2-ph_phosp"/>
    <property type="match status" value="1"/>
</dbReference>
<comment type="similarity">
    <text evidence="2">Belongs to the ComB family.</text>
</comment>
<gene>
    <name evidence="7" type="ORF">UFOPK2399_01157</name>
</gene>
<evidence type="ECO:0000256" key="5">
    <source>
        <dbReference type="ARBA" id="ARBA00022842"/>
    </source>
</evidence>
<proteinExistence type="inferred from homology"/>
<keyword evidence="5" id="KW-0460">Magnesium</keyword>
<sequence length="230" mass="23480">MRVHVAFTPGESATAAVGIVVDVVRATSSIAQALSSGYERVLCCREIDEANALRAELHGEAVVGGERNGVVVEGFDVGASPREFAQGPRAKSLILSTTNGTATILTAVDHCKTVLIGSLLNLSALVETAKAAAGGGDVAVICAGYKGAFAFDDAYCAGKIVEALGGVRSDAAIAAALVAQAYPDPLAGLNARTYGPPGLEDDIVYCAQIDLLTTVPRFTRMVGQAAEITA</sequence>
<evidence type="ECO:0000256" key="4">
    <source>
        <dbReference type="ARBA" id="ARBA00022801"/>
    </source>
</evidence>
<comment type="catalytic activity">
    <reaction evidence="6">
        <text>(2R)-O-phospho-3-sulfolactate + H2O = (2R)-3-sulfolactate + phosphate</text>
        <dbReference type="Rhea" id="RHEA:23416"/>
        <dbReference type="ChEBI" id="CHEBI:15377"/>
        <dbReference type="ChEBI" id="CHEBI:15597"/>
        <dbReference type="ChEBI" id="CHEBI:43474"/>
        <dbReference type="ChEBI" id="CHEBI:58738"/>
        <dbReference type="EC" id="3.1.3.71"/>
    </reaction>
</comment>
<evidence type="ECO:0000256" key="2">
    <source>
        <dbReference type="ARBA" id="ARBA00009997"/>
    </source>
</evidence>
<dbReference type="EC" id="3.1.3.71" evidence="3"/>
<comment type="cofactor">
    <cofactor evidence="1">
        <name>Mg(2+)</name>
        <dbReference type="ChEBI" id="CHEBI:18420"/>
    </cofactor>
</comment>
<name>A0A6J6PHM8_9ZZZZ</name>
<dbReference type="PANTHER" id="PTHR37311:SF1">
    <property type="entry name" value="2-PHOSPHOSULFOLACTATE PHOSPHATASE-RELATED"/>
    <property type="match status" value="1"/>
</dbReference>
<dbReference type="InterPro" id="IPR036702">
    <property type="entry name" value="ComB-like_sf"/>
</dbReference>
<dbReference type="EMBL" id="CAEZXP010000003">
    <property type="protein sequence ID" value="CAB4698042.1"/>
    <property type="molecule type" value="Genomic_DNA"/>
</dbReference>
<accession>A0A6J6PHM8</accession>
<dbReference type="AlphaFoldDB" id="A0A6J6PHM8"/>
<organism evidence="7">
    <name type="scientific">freshwater metagenome</name>
    <dbReference type="NCBI Taxonomy" id="449393"/>
    <lineage>
        <taxon>unclassified sequences</taxon>
        <taxon>metagenomes</taxon>
        <taxon>ecological metagenomes</taxon>
    </lineage>
</organism>
<dbReference type="GO" id="GO:0000287">
    <property type="term" value="F:magnesium ion binding"/>
    <property type="evidence" value="ECO:0007669"/>
    <property type="project" value="InterPro"/>
</dbReference>
<dbReference type="GO" id="GO:0050545">
    <property type="term" value="F:sulfopyruvate decarboxylase activity"/>
    <property type="evidence" value="ECO:0007669"/>
    <property type="project" value="TreeGrafter"/>
</dbReference>
<dbReference type="SUPFAM" id="SSF142823">
    <property type="entry name" value="ComB-like"/>
    <property type="match status" value="1"/>
</dbReference>
<keyword evidence="4" id="KW-0378">Hydrolase</keyword>
<evidence type="ECO:0000313" key="7">
    <source>
        <dbReference type="EMBL" id="CAB4698042.1"/>
    </source>
</evidence>
<evidence type="ECO:0000256" key="1">
    <source>
        <dbReference type="ARBA" id="ARBA00001946"/>
    </source>
</evidence>